<evidence type="ECO:0000256" key="11">
    <source>
        <dbReference type="ARBA" id="ARBA00025178"/>
    </source>
</evidence>
<keyword evidence="9" id="KW-0234">DNA repair</keyword>
<dbReference type="SMART" id="SM00717">
    <property type="entry name" value="SANT"/>
    <property type="match status" value="1"/>
</dbReference>
<dbReference type="FunFam" id="1.10.10.60:FF:000484">
    <property type="entry name" value="Chromatin modification-related protein EAF1"/>
    <property type="match status" value="1"/>
</dbReference>
<evidence type="ECO:0000313" key="20">
    <source>
        <dbReference type="Proteomes" id="UP000006790"/>
    </source>
</evidence>
<dbReference type="GO" id="GO:0035267">
    <property type="term" value="C:NuA4 histone acetyltransferase complex"/>
    <property type="evidence" value="ECO:0007669"/>
    <property type="project" value="EnsemblFungi"/>
</dbReference>
<evidence type="ECO:0000256" key="8">
    <source>
        <dbReference type="ARBA" id="ARBA00023163"/>
    </source>
</evidence>
<dbReference type="Proteomes" id="UP000006790">
    <property type="component" value="Chromosome 5"/>
</dbReference>
<proteinExistence type="inferred from homology"/>
<dbReference type="PROSITE" id="PS51204">
    <property type="entry name" value="HSA"/>
    <property type="match status" value="1"/>
</dbReference>
<dbReference type="FunCoup" id="I6NDW7">
    <property type="interactions" value="276"/>
</dbReference>
<dbReference type="STRING" id="931890.I6NDW7"/>
<feature type="domain" description="Myb-like" evidence="17">
    <location>
        <begin position="590"/>
        <end position="644"/>
    </location>
</feature>
<evidence type="ECO:0000256" key="13">
    <source>
        <dbReference type="ARBA" id="ARBA00032084"/>
    </source>
</evidence>
<feature type="compositionally biased region" description="Basic and acidic residues" evidence="16">
    <location>
        <begin position="740"/>
        <end position="756"/>
    </location>
</feature>
<keyword evidence="20" id="KW-1185">Reference proteome</keyword>
<feature type="domain" description="HSA" evidence="18">
    <location>
        <begin position="335"/>
        <end position="414"/>
    </location>
</feature>
<dbReference type="GO" id="GO:0005634">
    <property type="term" value="C:nucleus"/>
    <property type="evidence" value="ECO:0007669"/>
    <property type="project" value="UniProtKB-SubCell"/>
</dbReference>
<keyword evidence="8" id="KW-0804">Transcription</keyword>
<evidence type="ECO:0000256" key="16">
    <source>
        <dbReference type="SAM" id="MobiDB-lite"/>
    </source>
</evidence>
<evidence type="ECO:0000259" key="18">
    <source>
        <dbReference type="PROSITE" id="PS51204"/>
    </source>
</evidence>
<feature type="compositionally biased region" description="Basic and acidic residues" evidence="16">
    <location>
        <begin position="103"/>
        <end position="126"/>
    </location>
</feature>
<evidence type="ECO:0000256" key="1">
    <source>
        <dbReference type="ARBA" id="ARBA00004123"/>
    </source>
</evidence>
<dbReference type="OMA" id="KPLDCKN"/>
<evidence type="ECO:0000256" key="12">
    <source>
        <dbReference type="ARBA" id="ARBA00029670"/>
    </source>
</evidence>
<feature type="compositionally biased region" description="Low complexity" evidence="16">
    <location>
        <begin position="765"/>
        <end position="781"/>
    </location>
</feature>
<feature type="region of interest" description="Disordered" evidence="16">
    <location>
        <begin position="708"/>
        <end position="861"/>
    </location>
</feature>
<keyword evidence="10" id="KW-0539">Nucleus</keyword>
<dbReference type="GO" id="GO:0006325">
    <property type="term" value="P:chromatin organization"/>
    <property type="evidence" value="ECO:0007669"/>
    <property type="project" value="UniProtKB-KW"/>
</dbReference>
<dbReference type="PANTHER" id="PTHR46459:SF1">
    <property type="entry name" value="E1A-BINDING PROTEIN P400"/>
    <property type="match status" value="1"/>
</dbReference>
<feature type="compositionally biased region" description="Low complexity" evidence="16">
    <location>
        <begin position="788"/>
        <end position="803"/>
    </location>
</feature>
<evidence type="ECO:0000256" key="9">
    <source>
        <dbReference type="ARBA" id="ARBA00023204"/>
    </source>
</evidence>
<protein>
    <recommendedName>
        <fullName evidence="3">Chromatin modification-related protein EAF1</fullName>
    </recommendedName>
    <alternativeName>
        <fullName evidence="14">Chromatin modification-related protein eaf1</fullName>
    </alternativeName>
    <alternativeName>
        <fullName evidence="13 15">ESA1-associated factor 1</fullName>
    </alternativeName>
    <alternativeName>
        <fullName evidence="12">Vacuolar import and degradation protein 21</fullName>
    </alternativeName>
</protein>
<evidence type="ECO:0000256" key="5">
    <source>
        <dbReference type="ARBA" id="ARBA00022853"/>
    </source>
</evidence>
<comment type="similarity">
    <text evidence="2">Belongs to the EAF1 family.</text>
</comment>
<dbReference type="SUPFAM" id="SSF46689">
    <property type="entry name" value="Homeodomain-like"/>
    <property type="match status" value="1"/>
</dbReference>
<dbReference type="PANTHER" id="PTHR46459">
    <property type="entry name" value="E1A-BINDING PROTEIN P400-RELATED"/>
    <property type="match status" value="1"/>
</dbReference>
<feature type="region of interest" description="Disordered" evidence="16">
    <location>
        <begin position="918"/>
        <end position="952"/>
    </location>
</feature>
<dbReference type="InterPro" id="IPR014012">
    <property type="entry name" value="HSA_dom"/>
</dbReference>
<keyword evidence="6" id="KW-0805">Transcription regulation</keyword>
<evidence type="ECO:0000256" key="2">
    <source>
        <dbReference type="ARBA" id="ARBA00008913"/>
    </source>
</evidence>
<dbReference type="KEGG" id="erc:Ecym_5517"/>
<comment type="subcellular location">
    <subcellularLocation>
        <location evidence="1">Nucleus</location>
    </subcellularLocation>
</comment>
<dbReference type="Gene3D" id="1.10.10.60">
    <property type="entry name" value="Homeodomain-like"/>
    <property type="match status" value="1"/>
</dbReference>
<evidence type="ECO:0000256" key="3">
    <source>
        <dbReference type="ARBA" id="ARBA00018561"/>
    </source>
</evidence>
<evidence type="ECO:0000256" key="10">
    <source>
        <dbReference type="ARBA" id="ARBA00023242"/>
    </source>
</evidence>
<dbReference type="Pfam" id="PF13921">
    <property type="entry name" value="Myb_DNA-bind_6"/>
    <property type="match status" value="1"/>
</dbReference>
<reference evidence="19 20" key="1">
    <citation type="journal article" date="2011" name="G3 (Bethesda)">
        <title>Genome evolution in the Eremothecium clade of the Saccharomyces complex revealed by comparative genomics.</title>
        <authorList>
            <person name="Wendland J."/>
            <person name="Walther A."/>
        </authorList>
    </citation>
    <scope>NUCLEOTIDE SEQUENCE [LARGE SCALE GENOMIC DNA]</scope>
    <source>
        <strain evidence="20">CBS 270.75 / DBVPG 7215 / KCTC 17166 / NRRL Y-17582</strain>
    </source>
</reference>
<dbReference type="RefSeq" id="XP_003647076.1">
    <property type="nucleotide sequence ID" value="XM_003647028.1"/>
</dbReference>
<feature type="compositionally biased region" description="Low complexity" evidence="16">
    <location>
        <begin position="844"/>
        <end position="858"/>
    </location>
</feature>
<keyword evidence="7" id="KW-0010">Activator</keyword>
<evidence type="ECO:0000256" key="14">
    <source>
        <dbReference type="ARBA" id="ARBA00072841"/>
    </source>
</evidence>
<accession>I6NDW7</accession>
<dbReference type="GO" id="GO:0003682">
    <property type="term" value="F:chromatin binding"/>
    <property type="evidence" value="ECO:0007669"/>
    <property type="project" value="TreeGrafter"/>
</dbReference>
<dbReference type="HOGENOM" id="CLU_004795_0_0_1"/>
<dbReference type="InterPro" id="IPR001005">
    <property type="entry name" value="SANT/Myb"/>
</dbReference>
<dbReference type="GeneID" id="11468619"/>
<dbReference type="OrthoDB" id="5364245at2759"/>
<sequence>MSGLRKESIMEKRTQMENILEERNNKLAQLFWLSRLNELKSGYSVESLREELNEFLQKNDLAKRPPFDASSLPAYKPQEPPVDKRLLRSKSNTPLENGTMHRKKDDLPFDESRKRLREHKIPEENLKPSQSHEPIRKQQKQANGSDEQLMQTDNNTVSDQLADGNMESTKKEPCSVSSEKEASLTTAKSQDNPKVPNPMIQSSYYQHIGITNLHVEPTEVEMKRKQNFIIESITRQQTQPTENLFESININSKDSAFLVMKETIPAKIPQAVPLAELKYVSQTLPLIRLIPSTHKVLTTDLYNTALNEGRVTVVSSRIEELRRLNLWSLRQPKKFVDSWNKLQASTHHSIMLEEAKWMREDFHESKKFKIAICITLSQAIMDYWTYGKVCCVKTKEVKYLPAAQKDENGKQLYLNDNNAKENSTNDVESVVAKEDQQFMDGLPSIDVHLLLEKADPTAEIKLPVLPEVPVEEYKTKASNPFFKIYVSTSDMSSLEKAIMQDCPLYSGLDDEKILKENEQVPFVPVSKSTVLLDDDKFLKLVEKQLIDDEPSLVALSKRRGMFYGNRRSHYLKPPAAPALRYLKFRTPTIWSPDDDQELVKNINQYAYNWDLIGAQMLSQNTRSYISNIERRTPWQCFERFVQLNEKFSVHDMKGPRAHAAQIWLYEAHKLQQQQKRRISPLGVGSESIQRGHRRLRWASMFEAMRKTIKKRENAPRPNPSQPRKPLDVKSMIVPTPAEMSELKAQRDETLRREGQMRRAAKQRIQLAQLQQQQQQQQSQQKSPPPSLQPQQTPQPSQQQNQLLHGKLKARSRLSSSAPSTKEASNKLLIASRQTQSSPVNGESPHITTQTPQQRQTKPPSEKDIIESYARKIIAQKPEFTPELALKAAESYFRNVTLKQQQQQQQAFTKQIVSQSSSVAATATSSSNGAINKFRSPTPQEILQRIQQKKNDS</sequence>
<evidence type="ECO:0000256" key="7">
    <source>
        <dbReference type="ARBA" id="ARBA00023159"/>
    </source>
</evidence>
<feature type="compositionally biased region" description="Polar residues" evidence="16">
    <location>
        <begin position="140"/>
        <end position="159"/>
    </location>
</feature>
<feature type="region of interest" description="Disordered" evidence="16">
    <location>
        <begin position="63"/>
        <end position="197"/>
    </location>
</feature>
<dbReference type="Pfam" id="PF07529">
    <property type="entry name" value="HSA"/>
    <property type="match status" value="1"/>
</dbReference>
<dbReference type="AlphaFoldDB" id="I6NDW7"/>
<evidence type="ECO:0000256" key="4">
    <source>
        <dbReference type="ARBA" id="ARBA00022763"/>
    </source>
</evidence>
<keyword evidence="4" id="KW-0227">DNA damage</keyword>
<evidence type="ECO:0000259" key="17">
    <source>
        <dbReference type="PROSITE" id="PS50090"/>
    </source>
</evidence>
<dbReference type="EMBL" id="CP002501">
    <property type="protein sequence ID" value="AET40259.1"/>
    <property type="molecule type" value="Genomic_DNA"/>
</dbReference>
<comment type="function">
    <text evidence="11">Component of the NuA4 histone acetyltransferase complex which is involved in transcriptional activation of selected genes principally by acetylation of nucleosomal histone H4 and H2A. The NuA4 complex is also involved in DNA repair.</text>
</comment>
<feature type="compositionally biased region" description="Polar residues" evidence="16">
    <location>
        <begin position="831"/>
        <end position="840"/>
    </location>
</feature>
<evidence type="ECO:0000256" key="15">
    <source>
        <dbReference type="ARBA" id="ARBA00082479"/>
    </source>
</evidence>
<dbReference type="eggNOG" id="ENOG502QSEY">
    <property type="taxonomic scope" value="Eukaryota"/>
</dbReference>
<dbReference type="SMART" id="SM00573">
    <property type="entry name" value="HSA"/>
    <property type="match status" value="1"/>
</dbReference>
<evidence type="ECO:0000313" key="19">
    <source>
        <dbReference type="EMBL" id="AET40259.1"/>
    </source>
</evidence>
<keyword evidence="5" id="KW-0156">Chromatin regulator</keyword>
<feature type="compositionally biased region" description="Polar residues" evidence="16">
    <location>
        <begin position="812"/>
        <end position="822"/>
    </location>
</feature>
<feature type="compositionally biased region" description="Polar residues" evidence="16">
    <location>
        <begin position="183"/>
        <end position="192"/>
    </location>
</feature>
<organism evidence="19 20">
    <name type="scientific">Eremothecium cymbalariae (strain CBS 270.75 / DBVPG 7215 / KCTC 17166 / NRRL Y-17582)</name>
    <name type="common">Yeast</name>
    <dbReference type="NCBI Taxonomy" id="931890"/>
    <lineage>
        <taxon>Eukaryota</taxon>
        <taxon>Fungi</taxon>
        <taxon>Dikarya</taxon>
        <taxon>Ascomycota</taxon>
        <taxon>Saccharomycotina</taxon>
        <taxon>Saccharomycetes</taxon>
        <taxon>Saccharomycetales</taxon>
        <taxon>Saccharomycetaceae</taxon>
        <taxon>Eremothecium</taxon>
    </lineage>
</organism>
<dbReference type="GO" id="GO:0065003">
    <property type="term" value="P:protein-containing complex assembly"/>
    <property type="evidence" value="ECO:0007669"/>
    <property type="project" value="EnsemblFungi"/>
</dbReference>
<dbReference type="CDD" id="cd00167">
    <property type="entry name" value="SANT"/>
    <property type="match status" value="1"/>
</dbReference>
<feature type="compositionally biased region" description="Basic and acidic residues" evidence="16">
    <location>
        <begin position="168"/>
        <end position="182"/>
    </location>
</feature>
<dbReference type="GO" id="GO:0006281">
    <property type="term" value="P:DNA repair"/>
    <property type="evidence" value="ECO:0007669"/>
    <property type="project" value="UniProtKB-KW"/>
</dbReference>
<evidence type="ECO:0000256" key="6">
    <source>
        <dbReference type="ARBA" id="ARBA00023015"/>
    </source>
</evidence>
<dbReference type="InterPro" id="IPR009057">
    <property type="entry name" value="Homeodomain-like_sf"/>
</dbReference>
<feature type="compositionally biased region" description="Low complexity" evidence="16">
    <location>
        <begin position="918"/>
        <end position="931"/>
    </location>
</feature>
<dbReference type="PROSITE" id="PS50090">
    <property type="entry name" value="MYB_LIKE"/>
    <property type="match status" value="1"/>
</dbReference>
<dbReference type="InParanoid" id="I6NDW7"/>
<gene>
    <name evidence="19" type="ordered locus">Ecym_5517</name>
</gene>
<name>I6NDW7_ERECY</name>